<dbReference type="InterPro" id="IPR015421">
    <property type="entry name" value="PyrdxlP-dep_Trfase_major"/>
</dbReference>
<evidence type="ECO:0000256" key="1">
    <source>
        <dbReference type="ARBA" id="ARBA00022642"/>
    </source>
</evidence>
<dbReference type="GO" id="GO:0030429">
    <property type="term" value="F:kynureninase activity"/>
    <property type="evidence" value="ECO:0007669"/>
    <property type="project" value="UniProtKB-EC"/>
</dbReference>
<dbReference type="InterPro" id="IPR015422">
    <property type="entry name" value="PyrdxlP-dep_Trfase_small"/>
</dbReference>
<comment type="caution">
    <text evidence="5">The sequence shown here is derived from an EMBL/GenBank/DDBJ whole genome shotgun (WGS) entry which is preliminary data.</text>
</comment>
<comment type="subunit">
    <text evidence="4">Homodimer.</text>
</comment>
<dbReference type="GO" id="GO:0030170">
    <property type="term" value="F:pyridoxal phosphate binding"/>
    <property type="evidence" value="ECO:0007669"/>
    <property type="project" value="InterPro"/>
</dbReference>
<dbReference type="InterPro" id="IPR015424">
    <property type="entry name" value="PyrdxlP-dep_Trfase"/>
</dbReference>
<dbReference type="GO" id="GO:0097053">
    <property type="term" value="P:L-kynurenine catabolic process"/>
    <property type="evidence" value="ECO:0007669"/>
    <property type="project" value="UniProtKB-UniPathway"/>
</dbReference>
<dbReference type="Pfam" id="PF22580">
    <property type="entry name" value="KYNU_C"/>
    <property type="match status" value="1"/>
</dbReference>
<evidence type="ECO:0000313" key="6">
    <source>
        <dbReference type="Proteomes" id="UP000216991"/>
    </source>
</evidence>
<name>A0A255YC39_9SPHN</name>
<keyword evidence="6" id="KW-1185">Reference proteome</keyword>
<comment type="similarity">
    <text evidence="4">Belongs to the kynureninase family.</text>
</comment>
<evidence type="ECO:0000256" key="2">
    <source>
        <dbReference type="ARBA" id="ARBA00022801"/>
    </source>
</evidence>
<dbReference type="SUPFAM" id="SSF53383">
    <property type="entry name" value="PLP-dependent transferases"/>
    <property type="match status" value="1"/>
</dbReference>
<comment type="pathway">
    <text evidence="4">Amino-acid degradation; L-kynurenine degradation; L-alanine and anthranilate from L-kynurenine: step 1/1.</text>
</comment>
<dbReference type="PANTHER" id="PTHR14084:SF0">
    <property type="entry name" value="KYNURENINASE"/>
    <property type="match status" value="1"/>
</dbReference>
<evidence type="ECO:0000256" key="4">
    <source>
        <dbReference type="PIRNR" id="PIRNR038800"/>
    </source>
</evidence>
<keyword evidence="3 4" id="KW-0663">Pyridoxal phosphate</keyword>
<keyword evidence="2 4" id="KW-0378">Hydrolase</keyword>
<proteinExistence type="inferred from homology"/>
<dbReference type="PIRSF" id="PIRSF038800">
    <property type="entry name" value="KYNU"/>
    <property type="match status" value="1"/>
</dbReference>
<evidence type="ECO:0000313" key="5">
    <source>
        <dbReference type="EMBL" id="OYQ26771.1"/>
    </source>
</evidence>
<dbReference type="Gene3D" id="3.40.640.10">
    <property type="entry name" value="Type I PLP-dependent aspartate aminotransferase-like (Major domain)"/>
    <property type="match status" value="1"/>
</dbReference>
<sequence>MQPTPAQLAALDAADPLAHARGRFRLPEGLVYLDGNSLGPLPAALPDALAATVAGEWGDGLIRSWNDAGWIDLPVQLGAAIAPIVGAEPDSVVACDSVSLNLFKLASAALGLRPGRRTILMEADDFPTDAYVMQGLARLAGVTLKRVPRADLLAALNDDVALLLLTHAHYVTGHVHDMAAMNAAAHAVGALTLWDLSHSAGALVVRLDADGADFAVGCGYKYLNGGPGAPAFAYLARRHWDAALPALTGWMGHAAPFDFAGDYAPAAGARRLLTGTPPILAMRALEAGVATFAGIDLAQAEAKSRALVHLFADGAAGLPGVTVDAPPAGRHAAHVIIRHPQARRVMAALIARGVVGDMRPPDAMRFGFPALTTRYADVGLALAALQAVLASGEWQDERFAPRGMVS</sequence>
<comment type="catalytic activity">
    <reaction evidence="4">
        <text>3-hydroxy-L-kynurenine + H2O = 3-hydroxyanthranilate + L-alanine + H(+)</text>
        <dbReference type="Rhea" id="RHEA:25143"/>
        <dbReference type="ChEBI" id="CHEBI:15377"/>
        <dbReference type="ChEBI" id="CHEBI:15378"/>
        <dbReference type="ChEBI" id="CHEBI:36559"/>
        <dbReference type="ChEBI" id="CHEBI:57972"/>
        <dbReference type="ChEBI" id="CHEBI:58125"/>
        <dbReference type="EC" id="3.7.1.3"/>
    </reaction>
</comment>
<dbReference type="UniPathway" id="UPA00334">
    <property type="reaction ID" value="UER00455"/>
</dbReference>
<organism evidence="5 6">
    <name type="scientific">Sandarakinorhabdus cyanobacteriorum</name>
    <dbReference type="NCBI Taxonomy" id="1981098"/>
    <lineage>
        <taxon>Bacteria</taxon>
        <taxon>Pseudomonadati</taxon>
        <taxon>Pseudomonadota</taxon>
        <taxon>Alphaproteobacteria</taxon>
        <taxon>Sphingomonadales</taxon>
        <taxon>Sphingosinicellaceae</taxon>
        <taxon>Sandarakinorhabdus</taxon>
    </lineage>
</organism>
<dbReference type="GO" id="GO:0043420">
    <property type="term" value="P:anthranilate metabolic process"/>
    <property type="evidence" value="ECO:0007669"/>
    <property type="project" value="TreeGrafter"/>
</dbReference>
<dbReference type="PANTHER" id="PTHR14084">
    <property type="entry name" value="KYNURENINASE"/>
    <property type="match status" value="1"/>
</dbReference>
<protein>
    <recommendedName>
        <fullName evidence="4">Kynureninase</fullName>
        <ecNumber evidence="4">3.7.1.3</ecNumber>
    </recommendedName>
</protein>
<evidence type="ECO:0000256" key="3">
    <source>
        <dbReference type="ARBA" id="ARBA00022898"/>
    </source>
</evidence>
<reference evidence="5 6" key="1">
    <citation type="submission" date="2017-07" db="EMBL/GenBank/DDBJ databases">
        <title>Sandarakinorhabdus cyanobacteriorum sp. nov., a novel bacterium isolated from cyanobacterial aggregates in a eutrophic lake.</title>
        <authorList>
            <person name="Cai H."/>
        </authorList>
    </citation>
    <scope>NUCLEOTIDE SEQUENCE [LARGE SCALE GENOMIC DNA]</scope>
    <source>
        <strain evidence="5 6">TH057</strain>
    </source>
</reference>
<gene>
    <name evidence="5" type="ORF">CHU93_11690</name>
</gene>
<dbReference type="UniPathway" id="UPA00253">
    <property type="reaction ID" value="UER00329"/>
</dbReference>
<dbReference type="OrthoDB" id="9812626at2"/>
<dbReference type="GO" id="GO:0009435">
    <property type="term" value="P:NAD+ biosynthetic process"/>
    <property type="evidence" value="ECO:0007669"/>
    <property type="project" value="UniProtKB-UniPathway"/>
</dbReference>
<dbReference type="EC" id="3.7.1.3" evidence="4"/>
<dbReference type="EMBL" id="NOXT01000116">
    <property type="protein sequence ID" value="OYQ26771.1"/>
    <property type="molecule type" value="Genomic_DNA"/>
</dbReference>
<dbReference type="InterPro" id="IPR010111">
    <property type="entry name" value="Kynureninase"/>
</dbReference>
<keyword evidence="1 4" id="KW-0662">Pyridine nucleotide biosynthesis</keyword>
<dbReference type="AlphaFoldDB" id="A0A255YC39"/>
<accession>A0A255YC39</accession>
<comment type="pathway">
    <text evidence="4">Cofactor biosynthesis; NAD(+) biosynthesis; quinolinate from L-kynurenine: step 2/3.</text>
</comment>
<comment type="catalytic activity">
    <reaction evidence="4">
        <text>L-kynurenine + H2O = anthranilate + L-alanine + H(+)</text>
        <dbReference type="Rhea" id="RHEA:16813"/>
        <dbReference type="ChEBI" id="CHEBI:15377"/>
        <dbReference type="ChEBI" id="CHEBI:15378"/>
        <dbReference type="ChEBI" id="CHEBI:16567"/>
        <dbReference type="ChEBI" id="CHEBI:57959"/>
        <dbReference type="ChEBI" id="CHEBI:57972"/>
        <dbReference type="EC" id="3.7.1.3"/>
    </reaction>
</comment>
<dbReference type="Gene3D" id="3.90.1150.10">
    <property type="entry name" value="Aspartate Aminotransferase, domain 1"/>
    <property type="match status" value="1"/>
</dbReference>
<comment type="function">
    <text evidence="4">Catalyzes the cleavage of L-kynurenine (L-Kyn) and L-3-hydroxykynurenine (L-3OHKyn) into anthranilic acid (AA) and 3-hydroxyanthranilic acid (3-OHAA), respectively.</text>
</comment>
<comment type="cofactor">
    <cofactor evidence="4">
        <name>pyridoxal 5'-phosphate</name>
        <dbReference type="ChEBI" id="CHEBI:597326"/>
    </cofactor>
</comment>
<dbReference type="GO" id="GO:0019441">
    <property type="term" value="P:L-tryptophan catabolic process to kynurenine"/>
    <property type="evidence" value="ECO:0007669"/>
    <property type="project" value="TreeGrafter"/>
</dbReference>
<dbReference type="GO" id="GO:0005737">
    <property type="term" value="C:cytoplasm"/>
    <property type="evidence" value="ECO:0007669"/>
    <property type="project" value="InterPro"/>
</dbReference>
<dbReference type="Proteomes" id="UP000216991">
    <property type="component" value="Unassembled WGS sequence"/>
</dbReference>
<dbReference type="RefSeq" id="WP_094474252.1">
    <property type="nucleotide sequence ID" value="NZ_NOXT01000116.1"/>
</dbReference>